<evidence type="ECO:0000313" key="1">
    <source>
        <dbReference type="EMBL" id="TDH65746.1"/>
    </source>
</evidence>
<protein>
    <submittedName>
        <fullName evidence="1">Uncharacterized protein</fullName>
    </submittedName>
</protein>
<dbReference type="KEGG" id="blac:94345795"/>
<dbReference type="AlphaFoldDB" id="A0A976IBQ9"/>
<organism evidence="1 2">
    <name type="scientific">Bremia lactucae</name>
    <name type="common">Lettuce downy mildew</name>
    <dbReference type="NCBI Taxonomy" id="4779"/>
    <lineage>
        <taxon>Eukaryota</taxon>
        <taxon>Sar</taxon>
        <taxon>Stramenopiles</taxon>
        <taxon>Oomycota</taxon>
        <taxon>Peronosporomycetes</taxon>
        <taxon>Peronosporales</taxon>
        <taxon>Peronosporaceae</taxon>
        <taxon>Bremia</taxon>
    </lineage>
</organism>
<evidence type="ECO:0000313" key="2">
    <source>
        <dbReference type="Proteomes" id="UP000294530"/>
    </source>
</evidence>
<dbReference type="GeneID" id="94345795"/>
<proteinExistence type="predicted"/>
<name>A0A976IBQ9_BRELC</name>
<keyword evidence="2" id="KW-1185">Reference proteome</keyword>
<comment type="caution">
    <text evidence="1">The sequence shown here is derived from an EMBL/GenBank/DDBJ whole genome shotgun (WGS) entry which is preliminary data.</text>
</comment>
<gene>
    <name evidence="1" type="ORF">CCR75_002024</name>
</gene>
<dbReference type="Proteomes" id="UP000294530">
    <property type="component" value="Unassembled WGS sequence"/>
</dbReference>
<dbReference type="RefSeq" id="XP_067815245.1">
    <property type="nucleotide sequence ID" value="XM_067960124.1"/>
</dbReference>
<sequence>MGITKWIVRHIVKQHRAELLKRHATHLVASRSDQYLLLQYAEDIPTLTHMYTQEHKDFWATYRWDRNPWLVNDKGVMLSAKEYPLLNTCTLAEIHIQRGGIYTGLPYSTFKDGITQLSHDSQTGF</sequence>
<dbReference type="EMBL" id="SHOA02000001">
    <property type="protein sequence ID" value="TDH65746.1"/>
    <property type="molecule type" value="Genomic_DNA"/>
</dbReference>
<reference evidence="1 2" key="1">
    <citation type="journal article" date="2021" name="Genome Biol.">
        <title>AFLAP: assembly-free linkage analysis pipeline using k-mers from genome sequencing data.</title>
        <authorList>
            <person name="Fletcher K."/>
            <person name="Zhang L."/>
            <person name="Gil J."/>
            <person name="Han R."/>
            <person name="Cavanaugh K."/>
            <person name="Michelmore R."/>
        </authorList>
    </citation>
    <scope>NUCLEOTIDE SEQUENCE [LARGE SCALE GENOMIC DNA]</scope>
    <source>
        <strain evidence="1 2">SF5</strain>
    </source>
</reference>
<accession>A0A976IBQ9</accession>